<proteinExistence type="predicted"/>
<dbReference type="AlphaFoldDB" id="A0A2I0WRX5"/>
<reference evidence="3 4" key="2">
    <citation type="journal article" date="2017" name="Nature">
        <title>The Apostasia genome and the evolution of orchids.</title>
        <authorList>
            <person name="Zhang G.Q."/>
            <person name="Liu K.W."/>
            <person name="Li Z."/>
            <person name="Lohaus R."/>
            <person name="Hsiao Y.Y."/>
            <person name="Niu S.C."/>
            <person name="Wang J.Y."/>
            <person name="Lin Y.C."/>
            <person name="Xu Q."/>
            <person name="Chen L.J."/>
            <person name="Yoshida K."/>
            <person name="Fujiwara S."/>
            <person name="Wang Z.W."/>
            <person name="Zhang Y.Q."/>
            <person name="Mitsuda N."/>
            <person name="Wang M."/>
            <person name="Liu G.H."/>
            <person name="Pecoraro L."/>
            <person name="Huang H.X."/>
            <person name="Xiao X.J."/>
            <person name="Lin M."/>
            <person name="Wu X.Y."/>
            <person name="Wu W.L."/>
            <person name="Chen Y.Y."/>
            <person name="Chang S.B."/>
            <person name="Sakamoto S."/>
            <person name="Ohme-Takagi M."/>
            <person name="Yagi M."/>
            <person name="Zeng S.J."/>
            <person name="Shen C.Y."/>
            <person name="Yeh C.M."/>
            <person name="Luo Y.B."/>
            <person name="Tsai W.C."/>
            <person name="Van de Peer Y."/>
            <person name="Liu Z.J."/>
        </authorList>
    </citation>
    <scope>NUCLEOTIDE SEQUENCE [LARGE SCALE GENOMIC DNA]</scope>
    <source>
        <tissue evidence="3">The whole plant</tissue>
    </source>
</reference>
<dbReference type="CDD" id="cd06222">
    <property type="entry name" value="RNase_H_like"/>
    <property type="match status" value="1"/>
</dbReference>
<dbReference type="EMBL" id="KZ502457">
    <property type="protein sequence ID" value="PKU78391.1"/>
    <property type="molecule type" value="Genomic_DNA"/>
</dbReference>
<evidence type="ECO:0000313" key="4">
    <source>
        <dbReference type="Proteomes" id="UP000233837"/>
    </source>
</evidence>
<feature type="domain" description="RNase H type-1" evidence="2">
    <location>
        <begin position="72"/>
        <end position="184"/>
    </location>
</feature>
<dbReference type="Gene3D" id="3.30.420.10">
    <property type="entry name" value="Ribonuclease H-like superfamily/Ribonuclease H"/>
    <property type="match status" value="1"/>
</dbReference>
<dbReference type="InterPro" id="IPR002156">
    <property type="entry name" value="RNaseH_domain"/>
</dbReference>
<dbReference type="PANTHER" id="PTHR47723:SF19">
    <property type="entry name" value="POLYNUCLEOTIDYL TRANSFERASE, RIBONUCLEASE H-LIKE SUPERFAMILY PROTEIN"/>
    <property type="match status" value="1"/>
</dbReference>
<evidence type="ECO:0000313" key="3">
    <source>
        <dbReference type="EMBL" id="PKU78391.1"/>
    </source>
</evidence>
<dbReference type="Pfam" id="PF13456">
    <property type="entry name" value="RVT_3"/>
    <property type="match status" value="1"/>
</dbReference>
<keyword evidence="1" id="KW-0732">Signal</keyword>
<feature type="signal peptide" evidence="1">
    <location>
        <begin position="1"/>
        <end position="19"/>
    </location>
</feature>
<evidence type="ECO:0000256" key="1">
    <source>
        <dbReference type="SAM" id="SignalP"/>
    </source>
</evidence>
<reference evidence="3 4" key="1">
    <citation type="journal article" date="2016" name="Sci. Rep.">
        <title>The Dendrobium catenatum Lindl. genome sequence provides insights into polysaccharide synthase, floral development and adaptive evolution.</title>
        <authorList>
            <person name="Zhang G.Q."/>
            <person name="Xu Q."/>
            <person name="Bian C."/>
            <person name="Tsai W.C."/>
            <person name="Yeh C.M."/>
            <person name="Liu K.W."/>
            <person name="Yoshida K."/>
            <person name="Zhang L.S."/>
            <person name="Chang S.B."/>
            <person name="Chen F."/>
            <person name="Shi Y."/>
            <person name="Su Y.Y."/>
            <person name="Zhang Y.Q."/>
            <person name="Chen L.J."/>
            <person name="Yin Y."/>
            <person name="Lin M."/>
            <person name="Huang H."/>
            <person name="Deng H."/>
            <person name="Wang Z.W."/>
            <person name="Zhu S.L."/>
            <person name="Zhao X."/>
            <person name="Deng C."/>
            <person name="Niu S.C."/>
            <person name="Huang J."/>
            <person name="Wang M."/>
            <person name="Liu G.H."/>
            <person name="Yang H.J."/>
            <person name="Xiao X.J."/>
            <person name="Hsiao Y.Y."/>
            <person name="Wu W.L."/>
            <person name="Chen Y.Y."/>
            <person name="Mitsuda N."/>
            <person name="Ohme-Takagi M."/>
            <person name="Luo Y.B."/>
            <person name="Van de Peer Y."/>
            <person name="Liu Z.J."/>
        </authorList>
    </citation>
    <scope>NUCLEOTIDE SEQUENCE [LARGE SCALE GENOMIC DNA]</scope>
    <source>
        <tissue evidence="3">The whole plant</tissue>
    </source>
</reference>
<dbReference type="InterPro" id="IPR036397">
    <property type="entry name" value="RNaseH_sf"/>
</dbReference>
<dbReference type="PANTHER" id="PTHR47723">
    <property type="entry name" value="OS05G0353850 PROTEIN"/>
    <property type="match status" value="1"/>
</dbReference>
<name>A0A2I0WRX5_9ASPA</name>
<dbReference type="InterPro" id="IPR044730">
    <property type="entry name" value="RNase_H-like_dom_plant"/>
</dbReference>
<feature type="chain" id="PRO_5014136297" evidence="1">
    <location>
        <begin position="20"/>
        <end position="220"/>
    </location>
</feature>
<dbReference type="InterPro" id="IPR053151">
    <property type="entry name" value="RNase_H-like"/>
</dbReference>
<evidence type="ECO:0000259" key="2">
    <source>
        <dbReference type="Pfam" id="PF13456"/>
    </source>
</evidence>
<organism evidence="3 4">
    <name type="scientific">Dendrobium catenatum</name>
    <dbReference type="NCBI Taxonomy" id="906689"/>
    <lineage>
        <taxon>Eukaryota</taxon>
        <taxon>Viridiplantae</taxon>
        <taxon>Streptophyta</taxon>
        <taxon>Embryophyta</taxon>
        <taxon>Tracheophyta</taxon>
        <taxon>Spermatophyta</taxon>
        <taxon>Magnoliopsida</taxon>
        <taxon>Liliopsida</taxon>
        <taxon>Asparagales</taxon>
        <taxon>Orchidaceae</taxon>
        <taxon>Epidendroideae</taxon>
        <taxon>Malaxideae</taxon>
        <taxon>Dendrobiinae</taxon>
        <taxon>Dendrobium</taxon>
    </lineage>
</organism>
<dbReference type="GO" id="GO:0003676">
    <property type="term" value="F:nucleic acid binding"/>
    <property type="evidence" value="ECO:0007669"/>
    <property type="project" value="InterPro"/>
</dbReference>
<gene>
    <name evidence="3" type="ORF">MA16_Dca019441</name>
</gene>
<sequence length="220" mass="24908">MPLVLSVLFVIKLRCTLYASDIIKPQNFKGCCKVFPYFGISNISALIERRDRIVTLLKPDPDWIKLNTYGSYNGKVAGCGGILRNHFGKVIYAFAGPVSGNYAFLAELHGLIYGISICIKLGFNRVWIEVDAMLILHYLNSSKLFNAENFYLIRQLKQDLSNINFKITHIFHEGNGCADALAKLGCNYLDYCEFHEDEIPMVVKGLARLDRAGLPYIRHH</sequence>
<protein>
    <submittedName>
        <fullName evidence="3">Ribonuclease H protein</fullName>
    </submittedName>
</protein>
<accession>A0A2I0WRX5</accession>
<keyword evidence="4" id="KW-1185">Reference proteome</keyword>
<dbReference type="Proteomes" id="UP000233837">
    <property type="component" value="Unassembled WGS sequence"/>
</dbReference>
<dbReference type="GO" id="GO:0004523">
    <property type="term" value="F:RNA-DNA hybrid ribonuclease activity"/>
    <property type="evidence" value="ECO:0007669"/>
    <property type="project" value="InterPro"/>
</dbReference>
<dbReference type="SUPFAM" id="SSF53098">
    <property type="entry name" value="Ribonuclease H-like"/>
    <property type="match status" value="1"/>
</dbReference>
<dbReference type="InterPro" id="IPR012337">
    <property type="entry name" value="RNaseH-like_sf"/>
</dbReference>